<evidence type="ECO:0000256" key="4">
    <source>
        <dbReference type="ARBA" id="ARBA00022692"/>
    </source>
</evidence>
<dbReference type="InterPro" id="IPR037066">
    <property type="entry name" value="Plug_dom_sf"/>
</dbReference>
<keyword evidence="7 8" id="KW-0998">Cell outer membrane</keyword>
<keyword evidence="14" id="KW-1185">Reference proteome</keyword>
<evidence type="ECO:0000259" key="11">
    <source>
        <dbReference type="Pfam" id="PF00593"/>
    </source>
</evidence>
<evidence type="ECO:0000256" key="5">
    <source>
        <dbReference type="ARBA" id="ARBA00023077"/>
    </source>
</evidence>
<feature type="chain" id="PRO_5047281227" evidence="10">
    <location>
        <begin position="33"/>
        <end position="894"/>
    </location>
</feature>
<keyword evidence="10" id="KW-0732">Signal</keyword>
<dbReference type="InterPro" id="IPR012910">
    <property type="entry name" value="Plug_dom"/>
</dbReference>
<dbReference type="Pfam" id="PF00593">
    <property type="entry name" value="TonB_dep_Rec_b-barrel"/>
    <property type="match status" value="1"/>
</dbReference>
<evidence type="ECO:0000256" key="6">
    <source>
        <dbReference type="ARBA" id="ARBA00023136"/>
    </source>
</evidence>
<keyword evidence="2 8" id="KW-0813">Transport</keyword>
<evidence type="ECO:0000256" key="7">
    <source>
        <dbReference type="ARBA" id="ARBA00023237"/>
    </source>
</evidence>
<keyword evidence="13" id="KW-0675">Receptor</keyword>
<comment type="subcellular location">
    <subcellularLocation>
        <location evidence="1 8">Cell outer membrane</location>
        <topology evidence="1 8">Multi-pass membrane protein</topology>
    </subcellularLocation>
</comment>
<dbReference type="SUPFAM" id="SSF56935">
    <property type="entry name" value="Porins"/>
    <property type="match status" value="1"/>
</dbReference>
<accession>A0ABP9KB49</accession>
<evidence type="ECO:0000256" key="3">
    <source>
        <dbReference type="ARBA" id="ARBA00022452"/>
    </source>
</evidence>
<evidence type="ECO:0000313" key="14">
    <source>
        <dbReference type="Proteomes" id="UP001500518"/>
    </source>
</evidence>
<protein>
    <submittedName>
        <fullName evidence="13">TonB-dependent receptor</fullName>
    </submittedName>
</protein>
<dbReference type="PANTHER" id="PTHR47234">
    <property type="match status" value="1"/>
</dbReference>
<dbReference type="Gene3D" id="2.40.170.20">
    <property type="entry name" value="TonB-dependent receptor, beta-barrel domain"/>
    <property type="match status" value="1"/>
</dbReference>
<dbReference type="PANTHER" id="PTHR47234:SF2">
    <property type="entry name" value="TONB-DEPENDENT RECEPTOR"/>
    <property type="match status" value="1"/>
</dbReference>
<comment type="similarity">
    <text evidence="8 9">Belongs to the TonB-dependent receptor family.</text>
</comment>
<proteinExistence type="inferred from homology"/>
<gene>
    <name evidence="13" type="ORF">GCM10023208_17840</name>
</gene>
<feature type="domain" description="TonB-dependent receptor-like beta-barrel" evidence="11">
    <location>
        <begin position="350"/>
        <end position="854"/>
    </location>
</feature>
<keyword evidence="6 8" id="KW-0472">Membrane</keyword>
<dbReference type="Gene3D" id="2.170.130.10">
    <property type="entry name" value="TonB-dependent receptor, plug domain"/>
    <property type="match status" value="1"/>
</dbReference>
<dbReference type="EMBL" id="BAABHV010000010">
    <property type="protein sequence ID" value="GAA5054713.1"/>
    <property type="molecule type" value="Genomic_DNA"/>
</dbReference>
<evidence type="ECO:0000256" key="10">
    <source>
        <dbReference type="SAM" id="SignalP"/>
    </source>
</evidence>
<evidence type="ECO:0000313" key="13">
    <source>
        <dbReference type="EMBL" id="GAA5054713.1"/>
    </source>
</evidence>
<evidence type="ECO:0000256" key="1">
    <source>
        <dbReference type="ARBA" id="ARBA00004571"/>
    </source>
</evidence>
<evidence type="ECO:0000256" key="9">
    <source>
        <dbReference type="RuleBase" id="RU003357"/>
    </source>
</evidence>
<sequence length="894" mass="95761">MTRGKKSFAAFRNALYCGASVAAACLATPAMGQEQDNEVDGEEVIIVTGSRVSTGEAPVGATATVLGRDEIENSGAVTIDRVIRELPQVFDLGVSENSRGQAGGSGNITYGNSVNLRGIGPYATLVLIDGHRVVNNSRSTDPSVLPTLGVERIDVVANGASAIYGSDAVAGVVNIIPRRSLDGVEAFGRYGTSEDGAFDEWSVGAAAGFRFDRGQVMFAYEHVERSNLSGDDRDFFVSDQTPFGGNDYRVTRCAPGTLIANGTTYALPDQYTQANAGAIVAGTANLCDGLIGQDLIPEQKYDSFNSTGTFELTDWLEIFYDGFYSKRKFTRLSARPSTRLTVPETNAFFVRPPGFTGTSYQIDYSFADDVDLTKSEGSAESWQISPGLRVELPFDWTIEALVAYGETRDFSGSYDGVNNAALNAALASSDPDTAFDPYGGGRTSQSVLDNIFNQIFLAPTNGQLTFYEAGASGPLFELPGGEVRLAVGYERQEFSVDLGVARGAPTNQISFRTFDRKVDSVYAEMLLPLFGGSNARPGFEELEFVAAIRHDSYSDAGNTTNPQFGVNWMPTDRLTLRGSYGTSFRAPTIPEIYGNSNNLFVQNYQNPGGGAPIVGVALSGPNLDLGPETATTWSFGADWEPVDRLRLSLTYFDVAYDNQVSANLSNLAILGQEAQFAGTGVVLRGQAAQDQIQSLIDSGVNVLGAFPGGSLSNIDVFVDGRSRNLGKSITRGIDFSVNYMLDLGPNDLLRLGASGTYLTDYEVAVAPQANLTDQLNIIFQPLRFKARAFANWDHGPISARVMATHVGGYTNNLVTPSQDVDSFTPVDLTLTWRVADSFAIPMADLELTAEVRNLFDADPPYVNLAPSGNGSGGYDATAANPIGRQFAIGARVRF</sequence>
<evidence type="ECO:0000259" key="12">
    <source>
        <dbReference type="Pfam" id="PF07715"/>
    </source>
</evidence>
<dbReference type="InterPro" id="IPR039426">
    <property type="entry name" value="TonB-dep_rcpt-like"/>
</dbReference>
<dbReference type="InterPro" id="IPR000531">
    <property type="entry name" value="Beta-barrel_TonB"/>
</dbReference>
<evidence type="ECO:0000256" key="2">
    <source>
        <dbReference type="ARBA" id="ARBA00022448"/>
    </source>
</evidence>
<dbReference type="PROSITE" id="PS52016">
    <property type="entry name" value="TONB_DEPENDENT_REC_3"/>
    <property type="match status" value="1"/>
</dbReference>
<dbReference type="RefSeq" id="WP_346032766.1">
    <property type="nucleotide sequence ID" value="NZ_BAABHV010000010.1"/>
</dbReference>
<keyword evidence="5 9" id="KW-0798">TonB box</keyword>
<dbReference type="PROSITE" id="PS51257">
    <property type="entry name" value="PROKAR_LIPOPROTEIN"/>
    <property type="match status" value="1"/>
</dbReference>
<dbReference type="Proteomes" id="UP001500518">
    <property type="component" value="Unassembled WGS sequence"/>
</dbReference>
<dbReference type="Pfam" id="PF07715">
    <property type="entry name" value="Plug"/>
    <property type="match status" value="1"/>
</dbReference>
<reference evidence="14" key="1">
    <citation type="journal article" date="2019" name="Int. J. Syst. Evol. Microbiol.">
        <title>The Global Catalogue of Microorganisms (GCM) 10K type strain sequencing project: providing services to taxonomists for standard genome sequencing and annotation.</title>
        <authorList>
            <consortium name="The Broad Institute Genomics Platform"/>
            <consortium name="The Broad Institute Genome Sequencing Center for Infectious Disease"/>
            <person name="Wu L."/>
            <person name="Ma J."/>
        </authorList>
    </citation>
    <scope>NUCLEOTIDE SEQUENCE [LARGE SCALE GENOMIC DNA]</scope>
    <source>
        <strain evidence="14">JCM 18014</strain>
    </source>
</reference>
<evidence type="ECO:0000256" key="8">
    <source>
        <dbReference type="PROSITE-ProRule" id="PRU01360"/>
    </source>
</evidence>
<dbReference type="InterPro" id="IPR036942">
    <property type="entry name" value="Beta-barrel_TonB_sf"/>
</dbReference>
<keyword evidence="4 8" id="KW-0812">Transmembrane</keyword>
<feature type="signal peptide" evidence="10">
    <location>
        <begin position="1"/>
        <end position="32"/>
    </location>
</feature>
<comment type="caution">
    <text evidence="13">The sequence shown here is derived from an EMBL/GenBank/DDBJ whole genome shotgun (WGS) entry which is preliminary data.</text>
</comment>
<feature type="domain" description="TonB-dependent receptor plug" evidence="12">
    <location>
        <begin position="61"/>
        <end position="172"/>
    </location>
</feature>
<organism evidence="13 14">
    <name type="scientific">Erythrobacter westpacificensis</name>
    <dbReference type="NCBI Taxonomy" id="1055231"/>
    <lineage>
        <taxon>Bacteria</taxon>
        <taxon>Pseudomonadati</taxon>
        <taxon>Pseudomonadota</taxon>
        <taxon>Alphaproteobacteria</taxon>
        <taxon>Sphingomonadales</taxon>
        <taxon>Erythrobacteraceae</taxon>
        <taxon>Erythrobacter/Porphyrobacter group</taxon>
        <taxon>Erythrobacter</taxon>
    </lineage>
</organism>
<keyword evidence="3 8" id="KW-1134">Transmembrane beta strand</keyword>
<name>A0ABP9KB49_9SPHN</name>